<evidence type="ECO:0000313" key="1">
    <source>
        <dbReference type="EMBL" id="KRY80971.1"/>
    </source>
</evidence>
<name>A0A0V1F4P4_TRIPS</name>
<proteinExistence type="predicted"/>
<sequence length="182" mass="21320">MKEVKKVLLNLMTVNLRRKWFPFQRILLKSTYLLNFCSIWNIPRKSENYWQLQSLNGATKRGAYLALLFHEKPRFIAMPLGGTPFAISECMHYGVAYQWLVELWGLHKRIRLHFSLCDVKHICSNDKLMREYLGEFKDLAESLSDDDDVTNVDMLSDEMKVVINVEEAKMCYGMDNGPEHPQ</sequence>
<accession>A0A0V1F4P4</accession>
<reference evidence="1 2" key="1">
    <citation type="submission" date="2015-01" db="EMBL/GenBank/DDBJ databases">
        <title>Evolution of Trichinella species and genotypes.</title>
        <authorList>
            <person name="Korhonen P.K."/>
            <person name="Edoardo P."/>
            <person name="Giuseppe L.R."/>
            <person name="Gasser R.B."/>
        </authorList>
    </citation>
    <scope>NUCLEOTIDE SEQUENCE [LARGE SCALE GENOMIC DNA]</scope>
    <source>
        <strain evidence="1">ISS470</strain>
    </source>
</reference>
<gene>
    <name evidence="1" type="ORF">T4D_3021</name>
</gene>
<dbReference type="Proteomes" id="UP000054995">
    <property type="component" value="Unassembled WGS sequence"/>
</dbReference>
<keyword evidence="2" id="KW-1185">Reference proteome</keyword>
<comment type="caution">
    <text evidence="1">The sequence shown here is derived from an EMBL/GenBank/DDBJ whole genome shotgun (WGS) entry which is preliminary data.</text>
</comment>
<protein>
    <submittedName>
        <fullName evidence="1">Uncharacterized protein</fullName>
    </submittedName>
</protein>
<dbReference type="AlphaFoldDB" id="A0A0V1F4P4"/>
<organism evidence="1 2">
    <name type="scientific">Trichinella pseudospiralis</name>
    <name type="common">Parasitic roundworm</name>
    <dbReference type="NCBI Taxonomy" id="6337"/>
    <lineage>
        <taxon>Eukaryota</taxon>
        <taxon>Metazoa</taxon>
        <taxon>Ecdysozoa</taxon>
        <taxon>Nematoda</taxon>
        <taxon>Enoplea</taxon>
        <taxon>Dorylaimia</taxon>
        <taxon>Trichinellida</taxon>
        <taxon>Trichinellidae</taxon>
        <taxon>Trichinella</taxon>
    </lineage>
</organism>
<dbReference type="EMBL" id="JYDT01000284">
    <property type="protein sequence ID" value="KRY80971.1"/>
    <property type="molecule type" value="Genomic_DNA"/>
</dbReference>
<evidence type="ECO:0000313" key="2">
    <source>
        <dbReference type="Proteomes" id="UP000054995"/>
    </source>
</evidence>